<dbReference type="Proteomes" id="UP001165287">
    <property type="component" value="Unassembled WGS sequence"/>
</dbReference>
<sequence>MAFGISRQELVKWKKDVSSGEISFLTHFWIDDRFPTSHSVTKVGCNNIEKLANWGAQFGLKKEWIDFNEQYPHFDLLGDTQLKILTHYGLVDHIDRFKLHKKND</sequence>
<evidence type="ECO:0000313" key="2">
    <source>
        <dbReference type="Proteomes" id="UP001165287"/>
    </source>
</evidence>
<keyword evidence="2" id="KW-1185">Reference proteome</keyword>
<reference evidence="1" key="1">
    <citation type="submission" date="2024-05" db="EMBL/GenBank/DDBJ databases">
        <title>Metabacillus sp. nov., isolated from the rhizosphere soil of tomato plants.</title>
        <authorList>
            <person name="Ma R."/>
        </authorList>
    </citation>
    <scope>NUCLEOTIDE SEQUENCE</scope>
    <source>
        <strain evidence="1">DBTR6</strain>
    </source>
</reference>
<dbReference type="EMBL" id="JAIQUM010000050">
    <property type="protein sequence ID" value="MBZ5752261.1"/>
    <property type="molecule type" value="Genomic_DNA"/>
</dbReference>
<protein>
    <recommendedName>
        <fullName evidence="3">YneQ</fullName>
    </recommendedName>
</protein>
<comment type="caution">
    <text evidence="1">The sequence shown here is derived from an EMBL/GenBank/DDBJ whole genome shotgun (WGS) entry which is preliminary data.</text>
</comment>
<accession>A0ABS7UVS5</accession>
<name>A0ABS7UVS5_9BACI</name>
<dbReference type="RefSeq" id="WP_224140722.1">
    <property type="nucleotide sequence ID" value="NZ_JAIQUM010000050.1"/>
</dbReference>
<evidence type="ECO:0000313" key="1">
    <source>
        <dbReference type="EMBL" id="MBZ5752261.1"/>
    </source>
</evidence>
<gene>
    <name evidence="1" type="ORF">K9V48_18885</name>
</gene>
<proteinExistence type="predicted"/>
<evidence type="ECO:0008006" key="3">
    <source>
        <dbReference type="Google" id="ProtNLM"/>
    </source>
</evidence>
<organism evidence="1 2">
    <name type="scientific">Metabacillus rhizolycopersici</name>
    <dbReference type="NCBI Taxonomy" id="2875709"/>
    <lineage>
        <taxon>Bacteria</taxon>
        <taxon>Bacillati</taxon>
        <taxon>Bacillota</taxon>
        <taxon>Bacilli</taxon>
        <taxon>Bacillales</taxon>
        <taxon>Bacillaceae</taxon>
        <taxon>Metabacillus</taxon>
    </lineage>
</organism>